<dbReference type="RefSeq" id="WP_379289257.1">
    <property type="nucleotide sequence ID" value="NZ_JBHTIU010000050.1"/>
</dbReference>
<name>A0ABW3DBJ3_9BACL</name>
<gene>
    <name evidence="1" type="ORF">ACFQ03_15460</name>
</gene>
<accession>A0ABW3DBJ3</accession>
<reference evidence="2" key="1">
    <citation type="journal article" date="2019" name="Int. J. Syst. Evol. Microbiol.">
        <title>The Global Catalogue of Microorganisms (GCM) 10K type strain sequencing project: providing services to taxonomists for standard genome sequencing and annotation.</title>
        <authorList>
            <consortium name="The Broad Institute Genomics Platform"/>
            <consortium name="The Broad Institute Genome Sequencing Center for Infectious Disease"/>
            <person name="Wu L."/>
            <person name="Ma J."/>
        </authorList>
    </citation>
    <scope>NUCLEOTIDE SEQUENCE [LARGE SCALE GENOMIC DNA]</scope>
    <source>
        <strain evidence="2">CCUG 57263</strain>
    </source>
</reference>
<dbReference type="EMBL" id="JBHTIU010000050">
    <property type="protein sequence ID" value="MFD0870553.1"/>
    <property type="molecule type" value="Genomic_DNA"/>
</dbReference>
<evidence type="ECO:0000313" key="1">
    <source>
        <dbReference type="EMBL" id="MFD0870553.1"/>
    </source>
</evidence>
<dbReference type="Proteomes" id="UP001597120">
    <property type="component" value="Unassembled WGS sequence"/>
</dbReference>
<comment type="caution">
    <text evidence="1">The sequence shown here is derived from an EMBL/GenBank/DDBJ whole genome shotgun (WGS) entry which is preliminary data.</text>
</comment>
<proteinExistence type="predicted"/>
<sequence length="124" mass="13216">MAEKNILAYFKSPEEAEEVASKLKAMRAVDVQIDRISRFPGEPVEETFNPLTGNVSGLGALTSDADVSNKDVGELIAADVTASGMSDGRQEDVVTGRDILLTAVVEEDIHQQALKVIEESGGLV</sequence>
<organism evidence="1 2">
    <name type="scientific">Paenibacillus residui</name>
    <dbReference type="NCBI Taxonomy" id="629724"/>
    <lineage>
        <taxon>Bacteria</taxon>
        <taxon>Bacillati</taxon>
        <taxon>Bacillota</taxon>
        <taxon>Bacilli</taxon>
        <taxon>Bacillales</taxon>
        <taxon>Paenibacillaceae</taxon>
        <taxon>Paenibacillus</taxon>
    </lineage>
</organism>
<evidence type="ECO:0008006" key="3">
    <source>
        <dbReference type="Google" id="ProtNLM"/>
    </source>
</evidence>
<protein>
    <recommendedName>
        <fullName evidence="3">General stress protein 17M-like domain-containing protein</fullName>
    </recommendedName>
</protein>
<evidence type="ECO:0000313" key="2">
    <source>
        <dbReference type="Proteomes" id="UP001597120"/>
    </source>
</evidence>
<keyword evidence="2" id="KW-1185">Reference proteome</keyword>